<name>A0A644UC17_9ZZZZ</name>
<dbReference type="Pfam" id="PF01257">
    <property type="entry name" value="2Fe-2S_thioredx"/>
    <property type="match status" value="1"/>
</dbReference>
<sequence>MKIKVCVGSNCTMMGADGIIDSLENIKETILTKPGVNPEFTLDIEMVRCIGECKKMKNVSPVVVVDDVVYHNASREEIMSVVLDKAFDHVMTK</sequence>
<organism evidence="1">
    <name type="scientific">bioreactor metagenome</name>
    <dbReference type="NCBI Taxonomy" id="1076179"/>
    <lineage>
        <taxon>unclassified sequences</taxon>
        <taxon>metagenomes</taxon>
        <taxon>ecological metagenomes</taxon>
    </lineage>
</organism>
<dbReference type="EMBL" id="VSSQ01000097">
    <property type="protein sequence ID" value="MPL76401.1"/>
    <property type="molecule type" value="Genomic_DNA"/>
</dbReference>
<evidence type="ECO:0000313" key="1">
    <source>
        <dbReference type="EMBL" id="MPL76401.1"/>
    </source>
</evidence>
<dbReference type="InterPro" id="IPR036249">
    <property type="entry name" value="Thioredoxin-like_sf"/>
</dbReference>
<dbReference type="AlphaFoldDB" id="A0A644UC17"/>
<protein>
    <submittedName>
        <fullName evidence="1">Uncharacterized protein</fullName>
    </submittedName>
</protein>
<reference evidence="1" key="1">
    <citation type="submission" date="2019-08" db="EMBL/GenBank/DDBJ databases">
        <authorList>
            <person name="Kucharzyk K."/>
            <person name="Murdoch R.W."/>
            <person name="Higgins S."/>
            <person name="Loffler F."/>
        </authorList>
    </citation>
    <scope>NUCLEOTIDE SEQUENCE</scope>
</reference>
<accession>A0A644UC17</accession>
<comment type="caution">
    <text evidence="1">The sequence shown here is derived from an EMBL/GenBank/DDBJ whole genome shotgun (WGS) entry which is preliminary data.</text>
</comment>
<dbReference type="Gene3D" id="3.40.30.10">
    <property type="entry name" value="Glutaredoxin"/>
    <property type="match status" value="1"/>
</dbReference>
<proteinExistence type="predicted"/>
<dbReference type="SUPFAM" id="SSF52833">
    <property type="entry name" value="Thioredoxin-like"/>
    <property type="match status" value="1"/>
</dbReference>
<gene>
    <name evidence="1" type="ORF">SDC9_22246</name>
</gene>